<protein>
    <recommendedName>
        <fullName evidence="3">Phytanoyl-CoA dioxygenase</fullName>
    </recommendedName>
</protein>
<gene>
    <name evidence="1" type="ORF">CcaverHIS019_0108580</name>
</gene>
<keyword evidence="2" id="KW-1185">Reference proteome</keyword>
<dbReference type="Proteomes" id="UP001233271">
    <property type="component" value="Chromosome 1"/>
</dbReference>
<evidence type="ECO:0008006" key="3">
    <source>
        <dbReference type="Google" id="ProtNLM"/>
    </source>
</evidence>
<dbReference type="Gene3D" id="2.60.120.620">
    <property type="entry name" value="q2cbj1_9rhob like domain"/>
    <property type="match status" value="1"/>
</dbReference>
<reference evidence="1" key="1">
    <citation type="journal article" date="2023" name="BMC Genomics">
        <title>Chromosome-level genome assemblies of Cutaneotrichosporon spp. (Trichosporonales, Basidiomycota) reveal imbalanced evolution between nucleotide sequences and chromosome synteny.</title>
        <authorList>
            <person name="Kobayashi Y."/>
            <person name="Kayamori A."/>
            <person name="Aoki K."/>
            <person name="Shiwa Y."/>
            <person name="Matsutani M."/>
            <person name="Fujita N."/>
            <person name="Sugita T."/>
            <person name="Iwasaki W."/>
            <person name="Tanaka N."/>
            <person name="Takashima M."/>
        </authorList>
    </citation>
    <scope>NUCLEOTIDE SEQUENCE</scope>
    <source>
        <strain evidence="1">HIS019</strain>
    </source>
</reference>
<dbReference type="Pfam" id="PF05721">
    <property type="entry name" value="PhyH"/>
    <property type="match status" value="1"/>
</dbReference>
<dbReference type="RefSeq" id="XP_060453406.1">
    <property type="nucleotide sequence ID" value="XM_060604162.1"/>
</dbReference>
<evidence type="ECO:0000313" key="1">
    <source>
        <dbReference type="EMBL" id="BEI88140.1"/>
    </source>
</evidence>
<dbReference type="AlphaFoldDB" id="A0AA48I6T9"/>
<proteinExistence type="predicted"/>
<accession>A0AA48I6T9</accession>
<dbReference type="EMBL" id="AP028212">
    <property type="protein sequence ID" value="BEI88140.1"/>
    <property type="molecule type" value="Genomic_DNA"/>
</dbReference>
<dbReference type="KEGG" id="ccac:CcaHIS019_0108580"/>
<dbReference type="PANTHER" id="PTHR40128">
    <property type="entry name" value="EXPRESSED PROTEIN"/>
    <property type="match status" value="1"/>
</dbReference>
<dbReference type="InterPro" id="IPR008775">
    <property type="entry name" value="Phytyl_CoA_dOase-like"/>
</dbReference>
<sequence>MTMTEGVTLYPDPVHNVPPSVRSDGPRVLGGWDLDQLELQGNQGGVIPSSYLSWLTPISASAPIEDIRAVYERDGVVHIRGLLDREDVLSTREKFFNFVSRSGVLKPGTSPRDAIYNTSLDPSKFPGPSATQFNRSQNDNALLDYSTRAGREDFIVSFSDQPALLDLVGRLMSWKEPMRFRRQLLRTNIPKSYNTATRVHYDQMYLRKMEPGAVTAWIPMGDVSPVSGGLLYLEGSRDMGLEIERSFLDRNSSLPAEEQVSAFNQNMLHGGGLTKDCAAFARATNRRWLVGDYRAGDVVLHHSCMIHCSANNEDPDDRIRLATDVRFADRQAPFDDRWNEFYYAGDGK</sequence>
<dbReference type="SUPFAM" id="SSF51197">
    <property type="entry name" value="Clavaminate synthase-like"/>
    <property type="match status" value="1"/>
</dbReference>
<organism evidence="1 2">
    <name type="scientific">Cutaneotrichosporon cavernicola</name>
    <dbReference type="NCBI Taxonomy" id="279322"/>
    <lineage>
        <taxon>Eukaryota</taxon>
        <taxon>Fungi</taxon>
        <taxon>Dikarya</taxon>
        <taxon>Basidiomycota</taxon>
        <taxon>Agaricomycotina</taxon>
        <taxon>Tremellomycetes</taxon>
        <taxon>Trichosporonales</taxon>
        <taxon>Trichosporonaceae</taxon>
        <taxon>Cutaneotrichosporon</taxon>
    </lineage>
</organism>
<dbReference type="PANTHER" id="PTHR40128:SF1">
    <property type="entry name" value="PHYTANOYL-COA HYDROXYLASE"/>
    <property type="match status" value="1"/>
</dbReference>
<evidence type="ECO:0000313" key="2">
    <source>
        <dbReference type="Proteomes" id="UP001233271"/>
    </source>
</evidence>
<name>A0AA48I6T9_9TREE</name>
<dbReference type="GeneID" id="85492011"/>